<gene>
    <name evidence="1" type="ORF">DAEQUDRAFT_148022</name>
</gene>
<accession>A0A165KMQ7</accession>
<reference evidence="1 2" key="1">
    <citation type="journal article" date="2016" name="Mol. Biol. Evol.">
        <title>Comparative Genomics of Early-Diverging Mushroom-Forming Fungi Provides Insights into the Origins of Lignocellulose Decay Capabilities.</title>
        <authorList>
            <person name="Nagy L.G."/>
            <person name="Riley R."/>
            <person name="Tritt A."/>
            <person name="Adam C."/>
            <person name="Daum C."/>
            <person name="Floudas D."/>
            <person name="Sun H."/>
            <person name="Yadav J.S."/>
            <person name="Pangilinan J."/>
            <person name="Larsson K.H."/>
            <person name="Matsuura K."/>
            <person name="Barry K."/>
            <person name="Labutti K."/>
            <person name="Kuo R."/>
            <person name="Ohm R.A."/>
            <person name="Bhattacharya S.S."/>
            <person name="Shirouzu T."/>
            <person name="Yoshinaga Y."/>
            <person name="Martin F.M."/>
            <person name="Grigoriev I.V."/>
            <person name="Hibbett D.S."/>
        </authorList>
    </citation>
    <scope>NUCLEOTIDE SEQUENCE [LARGE SCALE GENOMIC DNA]</scope>
    <source>
        <strain evidence="1 2">L-15889</strain>
    </source>
</reference>
<dbReference type="Proteomes" id="UP000076727">
    <property type="component" value="Unassembled WGS sequence"/>
</dbReference>
<organism evidence="1 2">
    <name type="scientific">Daedalea quercina L-15889</name>
    <dbReference type="NCBI Taxonomy" id="1314783"/>
    <lineage>
        <taxon>Eukaryota</taxon>
        <taxon>Fungi</taxon>
        <taxon>Dikarya</taxon>
        <taxon>Basidiomycota</taxon>
        <taxon>Agaricomycotina</taxon>
        <taxon>Agaricomycetes</taxon>
        <taxon>Polyporales</taxon>
        <taxon>Fomitopsis</taxon>
    </lineage>
</organism>
<evidence type="ECO:0000313" key="2">
    <source>
        <dbReference type="Proteomes" id="UP000076727"/>
    </source>
</evidence>
<dbReference type="AlphaFoldDB" id="A0A165KMQ7"/>
<proteinExistence type="predicted"/>
<keyword evidence="2" id="KW-1185">Reference proteome</keyword>
<name>A0A165KMQ7_9APHY</name>
<sequence>MITWHALHSLQNVGALTDAEGAWVELEIRFINRALELLLRSEFEMKHTPMQINSIRTSRNFRITLPLWSWNPLASAPWVTLMSNRTPLLAMTNLKKQFQRHLSTSGVTVRNHIRDASRGVLTGMLLTKKMDRALICTPAYSPALSAAGSFMITAPLVMMSTLAQSVLMSTVHGMKSLNAMPKCAQWRTASISASVRLVR</sequence>
<protein>
    <submittedName>
        <fullName evidence="1">Uncharacterized protein</fullName>
    </submittedName>
</protein>
<evidence type="ECO:0000313" key="1">
    <source>
        <dbReference type="EMBL" id="KZT63337.1"/>
    </source>
</evidence>
<dbReference type="EMBL" id="KV429195">
    <property type="protein sequence ID" value="KZT63337.1"/>
    <property type="molecule type" value="Genomic_DNA"/>
</dbReference>